<dbReference type="InterPro" id="IPR050259">
    <property type="entry name" value="SDR"/>
</dbReference>
<protein>
    <submittedName>
        <fullName evidence="5">3-oxoacyl-[acyl-carrier-protein] reductase</fullName>
    </submittedName>
</protein>
<sequence>MENKKYVALVTGATGGLGTHICKRLADDGYIVCANYRSQEKAEAWQQQMQQDGYTFHLYHADVSDYDDVGRMITAITQDHGPVDVLVNNAGITRDGAFKKMSKENWDAVIGTNLTSVFNCCSHVINPMLNQTYGRIINISSVNGQRAQFGQVNYAAAKAGMHGITKTLAIETASKGITVNTISPGYVATDMVMAVAPEVRNKIIEGIPVGRMGGTEEIAHLVSFLASPKSGFITGANYAINGGQHVY</sequence>
<evidence type="ECO:0000256" key="3">
    <source>
        <dbReference type="RuleBase" id="RU000363"/>
    </source>
</evidence>
<dbReference type="Gene3D" id="3.40.50.720">
    <property type="entry name" value="NAD(P)-binding Rossmann-like Domain"/>
    <property type="match status" value="1"/>
</dbReference>
<name>A0A2P8DC45_9BACT</name>
<dbReference type="Pfam" id="PF00106">
    <property type="entry name" value="adh_short"/>
    <property type="match status" value="1"/>
</dbReference>
<reference evidence="5 6" key="1">
    <citation type="submission" date="2018-03" db="EMBL/GenBank/DDBJ databases">
        <title>Genomic Encyclopedia of Type Strains, Phase III (KMG-III): the genomes of soil and plant-associated and newly described type strains.</title>
        <authorList>
            <person name="Whitman W."/>
        </authorList>
    </citation>
    <scope>NUCLEOTIDE SEQUENCE [LARGE SCALE GENOMIC DNA]</scope>
    <source>
        <strain evidence="5 6">CGMCC 1.12700</strain>
    </source>
</reference>
<evidence type="ECO:0000259" key="4">
    <source>
        <dbReference type="SMART" id="SM00822"/>
    </source>
</evidence>
<dbReference type="PRINTS" id="PR00081">
    <property type="entry name" value="GDHRDH"/>
</dbReference>
<dbReference type="SUPFAM" id="SSF51735">
    <property type="entry name" value="NAD(P)-binding Rossmann-fold domains"/>
    <property type="match status" value="1"/>
</dbReference>
<dbReference type="PANTHER" id="PTHR42879:SF2">
    <property type="entry name" value="3-OXOACYL-[ACYL-CARRIER-PROTEIN] REDUCTASE FABG"/>
    <property type="match status" value="1"/>
</dbReference>
<dbReference type="NCBIfam" id="NF009466">
    <property type="entry name" value="PRK12826.1-2"/>
    <property type="match status" value="1"/>
</dbReference>
<dbReference type="EMBL" id="PYGD01000001">
    <property type="protein sequence ID" value="PSK94791.1"/>
    <property type="molecule type" value="Genomic_DNA"/>
</dbReference>
<evidence type="ECO:0000256" key="2">
    <source>
        <dbReference type="ARBA" id="ARBA00023002"/>
    </source>
</evidence>
<gene>
    <name evidence="5" type="ORF">B0I18_101954</name>
</gene>
<comment type="caution">
    <text evidence="5">The sequence shown here is derived from an EMBL/GenBank/DDBJ whole genome shotgun (WGS) entry which is preliminary data.</text>
</comment>
<proteinExistence type="inferred from homology"/>
<dbReference type="InterPro" id="IPR057326">
    <property type="entry name" value="KR_dom"/>
</dbReference>
<evidence type="ECO:0000313" key="5">
    <source>
        <dbReference type="EMBL" id="PSK94791.1"/>
    </source>
</evidence>
<dbReference type="PRINTS" id="PR00080">
    <property type="entry name" value="SDRFAMILY"/>
</dbReference>
<accession>A0A2P8DC45</accession>
<dbReference type="RefSeq" id="WP_106521479.1">
    <property type="nucleotide sequence ID" value="NZ_PYGD01000001.1"/>
</dbReference>
<dbReference type="PROSITE" id="PS00061">
    <property type="entry name" value="ADH_SHORT"/>
    <property type="match status" value="1"/>
</dbReference>
<dbReference type="FunFam" id="3.40.50.720:FF:000173">
    <property type="entry name" value="3-oxoacyl-[acyl-carrier protein] reductase"/>
    <property type="match status" value="1"/>
</dbReference>
<evidence type="ECO:0000256" key="1">
    <source>
        <dbReference type="ARBA" id="ARBA00006484"/>
    </source>
</evidence>
<dbReference type="PANTHER" id="PTHR42879">
    <property type="entry name" value="3-OXOACYL-(ACYL-CARRIER-PROTEIN) REDUCTASE"/>
    <property type="match status" value="1"/>
</dbReference>
<keyword evidence="2" id="KW-0560">Oxidoreductase</keyword>
<dbReference type="GO" id="GO:0018454">
    <property type="term" value="F:acetoacetyl-CoA reductase activity"/>
    <property type="evidence" value="ECO:0007669"/>
    <property type="project" value="InterPro"/>
</dbReference>
<organism evidence="5 6">
    <name type="scientific">Taibaiella chishuiensis</name>
    <dbReference type="NCBI Taxonomy" id="1434707"/>
    <lineage>
        <taxon>Bacteria</taxon>
        <taxon>Pseudomonadati</taxon>
        <taxon>Bacteroidota</taxon>
        <taxon>Chitinophagia</taxon>
        <taxon>Chitinophagales</taxon>
        <taxon>Chitinophagaceae</taxon>
        <taxon>Taibaiella</taxon>
    </lineage>
</organism>
<feature type="domain" description="Ketoreductase" evidence="4">
    <location>
        <begin position="6"/>
        <end position="185"/>
    </location>
</feature>
<dbReference type="InterPro" id="IPR020904">
    <property type="entry name" value="Sc_DH/Rdtase_CS"/>
</dbReference>
<dbReference type="Proteomes" id="UP000240572">
    <property type="component" value="Unassembled WGS sequence"/>
</dbReference>
<comment type="similarity">
    <text evidence="1 3">Belongs to the short-chain dehydrogenases/reductases (SDR) family.</text>
</comment>
<dbReference type="OrthoDB" id="9788235at2"/>
<dbReference type="InterPro" id="IPR036291">
    <property type="entry name" value="NAD(P)-bd_dom_sf"/>
</dbReference>
<dbReference type="SMART" id="SM00822">
    <property type="entry name" value="PKS_KR"/>
    <property type="match status" value="1"/>
</dbReference>
<dbReference type="GO" id="GO:0032787">
    <property type="term" value="P:monocarboxylic acid metabolic process"/>
    <property type="evidence" value="ECO:0007669"/>
    <property type="project" value="UniProtKB-ARBA"/>
</dbReference>
<keyword evidence="6" id="KW-1185">Reference proteome</keyword>
<dbReference type="GO" id="GO:0042619">
    <property type="term" value="P:poly-hydroxybutyrate biosynthetic process"/>
    <property type="evidence" value="ECO:0007669"/>
    <property type="project" value="InterPro"/>
</dbReference>
<dbReference type="NCBIfam" id="TIGR01829">
    <property type="entry name" value="AcAcCoA_reduct"/>
    <property type="match status" value="1"/>
</dbReference>
<dbReference type="NCBIfam" id="NF009464">
    <property type="entry name" value="PRK12824.1"/>
    <property type="match status" value="1"/>
</dbReference>
<dbReference type="CDD" id="cd05333">
    <property type="entry name" value="BKR_SDR_c"/>
    <property type="match status" value="1"/>
</dbReference>
<evidence type="ECO:0000313" key="6">
    <source>
        <dbReference type="Proteomes" id="UP000240572"/>
    </source>
</evidence>
<dbReference type="InterPro" id="IPR002347">
    <property type="entry name" value="SDR_fam"/>
</dbReference>
<dbReference type="AlphaFoldDB" id="A0A2P8DC45"/>
<dbReference type="GO" id="GO:0005737">
    <property type="term" value="C:cytoplasm"/>
    <property type="evidence" value="ECO:0007669"/>
    <property type="project" value="InterPro"/>
</dbReference>
<dbReference type="InterPro" id="IPR011283">
    <property type="entry name" value="Acetoacetyl-CoA_reductase"/>
</dbReference>